<dbReference type="InterPro" id="IPR016024">
    <property type="entry name" value="ARM-type_fold"/>
</dbReference>
<feature type="compositionally biased region" description="Polar residues" evidence="3">
    <location>
        <begin position="1473"/>
        <end position="1483"/>
    </location>
</feature>
<dbReference type="InterPro" id="IPR011989">
    <property type="entry name" value="ARM-like"/>
</dbReference>
<reference evidence="6 7" key="1">
    <citation type="journal article" date="2018" name="MBio">
        <title>Comparative Genomics Reveals the Core Gene Toolbox for the Fungus-Insect Symbiosis.</title>
        <authorList>
            <person name="Wang Y."/>
            <person name="Stata M."/>
            <person name="Wang W."/>
            <person name="Stajich J.E."/>
            <person name="White M.M."/>
            <person name="Moncalvo J.M."/>
        </authorList>
    </citation>
    <scope>NUCLEOTIDE SEQUENCE [LARGE SCALE GENOMIC DNA]</scope>
    <source>
        <strain evidence="6 7">SWE-8-4</strain>
    </source>
</reference>
<dbReference type="GO" id="GO:1903475">
    <property type="term" value="P:mitotic actomyosin contractile ring assembly"/>
    <property type="evidence" value="ECO:0007669"/>
    <property type="project" value="TreeGrafter"/>
</dbReference>
<dbReference type="SUPFAM" id="SSF101447">
    <property type="entry name" value="Formin homology 2 domain (FH2 domain)"/>
    <property type="match status" value="1"/>
</dbReference>
<dbReference type="InterPro" id="IPR010472">
    <property type="entry name" value="FH3_dom"/>
</dbReference>
<dbReference type="Gene3D" id="6.10.30.50">
    <property type="match status" value="1"/>
</dbReference>
<dbReference type="GO" id="GO:0043332">
    <property type="term" value="C:mating projection tip"/>
    <property type="evidence" value="ECO:0007669"/>
    <property type="project" value="TreeGrafter"/>
</dbReference>
<dbReference type="PROSITE" id="PS51232">
    <property type="entry name" value="GBD_FH3"/>
    <property type="match status" value="1"/>
</dbReference>
<dbReference type="PANTHER" id="PTHR47102">
    <property type="entry name" value="PROTEIN BNI1"/>
    <property type="match status" value="1"/>
</dbReference>
<dbReference type="InterPro" id="IPR042201">
    <property type="entry name" value="FH2_Formin_sf"/>
</dbReference>
<dbReference type="Pfam" id="PF06367">
    <property type="entry name" value="Drf_FH3"/>
    <property type="match status" value="1"/>
</dbReference>
<dbReference type="GO" id="GO:0031267">
    <property type="term" value="F:small GTPase binding"/>
    <property type="evidence" value="ECO:0007669"/>
    <property type="project" value="InterPro"/>
</dbReference>
<evidence type="ECO:0000259" key="5">
    <source>
        <dbReference type="PROSITE" id="PS51444"/>
    </source>
</evidence>
<evidence type="ECO:0000256" key="1">
    <source>
        <dbReference type="ARBA" id="ARBA00037935"/>
    </source>
</evidence>
<comment type="similarity">
    <text evidence="1">Belongs to the formin homology family. BNI1 subfamily.</text>
</comment>
<dbReference type="GO" id="GO:0015629">
    <property type="term" value="C:actin cytoskeleton"/>
    <property type="evidence" value="ECO:0007669"/>
    <property type="project" value="UniProtKB-ARBA"/>
</dbReference>
<feature type="region of interest" description="Disordered" evidence="3">
    <location>
        <begin position="1351"/>
        <end position="1391"/>
    </location>
</feature>
<feature type="compositionally biased region" description="Polar residues" evidence="3">
    <location>
        <begin position="1513"/>
        <end position="1528"/>
    </location>
</feature>
<dbReference type="InterPro" id="IPR015425">
    <property type="entry name" value="FH2_Formin"/>
</dbReference>
<feature type="compositionally biased region" description="Low complexity" evidence="3">
    <location>
        <begin position="1368"/>
        <end position="1384"/>
    </location>
</feature>
<evidence type="ECO:0000256" key="3">
    <source>
        <dbReference type="SAM" id="MobiDB-lite"/>
    </source>
</evidence>
<dbReference type="Pfam" id="PF02181">
    <property type="entry name" value="FH2"/>
    <property type="match status" value="1"/>
</dbReference>
<organism evidence="6 7">
    <name type="scientific">Smittium simulii</name>
    <dbReference type="NCBI Taxonomy" id="133385"/>
    <lineage>
        <taxon>Eukaryota</taxon>
        <taxon>Fungi</taxon>
        <taxon>Fungi incertae sedis</taxon>
        <taxon>Zoopagomycota</taxon>
        <taxon>Kickxellomycotina</taxon>
        <taxon>Harpellomycetes</taxon>
        <taxon>Harpellales</taxon>
        <taxon>Legeriomycetaceae</taxon>
        <taxon>Smittium</taxon>
    </lineage>
</organism>
<feature type="domain" description="FH2" evidence="5">
    <location>
        <begin position="840"/>
        <end position="1290"/>
    </location>
</feature>
<dbReference type="OrthoDB" id="1104827at2759"/>
<feature type="region of interest" description="Disordered" evidence="3">
    <location>
        <begin position="1"/>
        <end position="39"/>
    </location>
</feature>
<feature type="region of interest" description="Disordered" evidence="3">
    <location>
        <begin position="691"/>
        <end position="722"/>
    </location>
</feature>
<dbReference type="SMART" id="SM01139">
    <property type="entry name" value="Drf_FH3"/>
    <property type="match status" value="1"/>
</dbReference>
<dbReference type="SMART" id="SM00498">
    <property type="entry name" value="FH2"/>
    <property type="match status" value="1"/>
</dbReference>
<dbReference type="GO" id="GO:0051016">
    <property type="term" value="P:barbed-end actin filament capping"/>
    <property type="evidence" value="ECO:0007669"/>
    <property type="project" value="TreeGrafter"/>
</dbReference>
<evidence type="ECO:0000259" key="4">
    <source>
        <dbReference type="PROSITE" id="PS51232"/>
    </source>
</evidence>
<evidence type="ECO:0000313" key="7">
    <source>
        <dbReference type="Proteomes" id="UP000245383"/>
    </source>
</evidence>
<evidence type="ECO:0000313" key="6">
    <source>
        <dbReference type="EMBL" id="PVU96080.1"/>
    </source>
</evidence>
<accession>A0A2T9YUQ3</accession>
<dbReference type="EMBL" id="MBFR01000041">
    <property type="protein sequence ID" value="PVU96080.1"/>
    <property type="molecule type" value="Genomic_DNA"/>
</dbReference>
<dbReference type="GO" id="GO:0032153">
    <property type="term" value="C:cell division site"/>
    <property type="evidence" value="ECO:0007669"/>
    <property type="project" value="TreeGrafter"/>
</dbReference>
<dbReference type="InterPro" id="IPR051661">
    <property type="entry name" value="Actin_filament_regulator"/>
</dbReference>
<dbReference type="GO" id="GO:0005938">
    <property type="term" value="C:cell cortex"/>
    <property type="evidence" value="ECO:0007669"/>
    <property type="project" value="UniProtKB-ARBA"/>
</dbReference>
<feature type="domain" description="GBD/FH3" evidence="4">
    <location>
        <begin position="87"/>
        <end position="475"/>
    </location>
</feature>
<dbReference type="Gene3D" id="1.20.58.630">
    <property type="match status" value="1"/>
</dbReference>
<dbReference type="SMART" id="SM01140">
    <property type="entry name" value="Drf_GBD"/>
    <property type="match status" value="1"/>
</dbReference>
<keyword evidence="7" id="KW-1185">Reference proteome</keyword>
<dbReference type="Gene3D" id="1.25.10.10">
    <property type="entry name" value="Leucine-rich Repeat Variant"/>
    <property type="match status" value="1"/>
</dbReference>
<feature type="region of interest" description="Disordered" evidence="3">
    <location>
        <begin position="1468"/>
        <end position="1535"/>
    </location>
</feature>
<dbReference type="InterPro" id="IPR014768">
    <property type="entry name" value="GBD/FH3_dom"/>
</dbReference>
<feature type="coiled-coil region" evidence="2">
    <location>
        <begin position="1115"/>
        <end position="1146"/>
    </location>
</feature>
<keyword evidence="2" id="KW-0175">Coiled coil</keyword>
<name>A0A2T9YUQ3_9FUNG</name>
<feature type="compositionally biased region" description="Basic and acidic residues" evidence="3">
    <location>
        <begin position="1326"/>
        <end position="1338"/>
    </location>
</feature>
<dbReference type="InterPro" id="IPR010473">
    <property type="entry name" value="GTPase-bd"/>
</dbReference>
<dbReference type="Pfam" id="PF06371">
    <property type="entry name" value="Drf_GBD"/>
    <property type="match status" value="1"/>
</dbReference>
<sequence>MSKSHNKKGERSIKGFFNLSDRKRASNESKSSSNPSAQTGSIKAFFNSVASNRNSSLTINSGQSNTSSNSIQTPLDDFDYGSSQSIVNFTNTDMIDFELEQMMHDMNLKDEQRDAMRGMTNEKKILLIQSKSQYSEFKGDKARPGAFCRVFKNAELTGIDLKNLVHLRVCLTTQPILWVKEFVERDGLEVLTELLTKISTPSQRLNNYSDTVELEIIRCMKVIMNIEWGAHEAIEISNCISTLCFSLDSKNILVRKITAEILTFVCYVANRVGYKQVLEGLDYFCLVRSETIAFGAWLAPFEKALDTHLSFIKLNKSYSQADVANLEKEMVDMSVANIILVNSLLSLSENANTRISYRTMLEQAGIQDIISKLRRFKNDMIDLQIDTYERELKQDYEEILDSYESDDIDQEPDVNSLLDSLKSLLSAEDKDSEYVFSIIQSVVLLNDPTFGGQSSYKPNFDSAEDEASLYTKRLKIVEELVNRVGIENKIPTNISILSQRQNNVRDIINSFSNEDSYEDAVRESIELRKKLEEVTQAKVQLEQEVSNKSDGLVGSLKGKIGALEDLLRISRHTIEGLQTQNKELRKKFTERLLKQENRLKQLLKTVETVVGDVETLTVQRDGYQLENTALRNPAVWIAHSIDDTISLALDLNKLESEIKYLKEIPSSNVTTPANIDVIEKALLQPDMRLQKNNLTPIAKPSTLNRPKAPKKSPGLPKNEPLHDIFKASSSDALSSEFNAEKNLDQQNTANQDAIGNDIDDNTKILAEPKDILNEKIAGSTKNNSVEQIQMSISNSPETLLPSVVSVPTSIIPPIISDLSRLFSSPDGINNISLLLPLPRKELKYIPKKKLKMLQWDKLSDREQLSQTLWFKYDSVSLIPEDSIEKTMNTKGAFDRLEELFAAKEAVDLNVLLLSPKRANNINIMLGRLKKFTIFELKSAIVTLDNSVISENLLKQFLVYAPSPEEKALLSAQKQNDLSSLAKADRFLVEMCSIFRYEKRLSVMVTRLSWDERYRDLQTDIDSVTLASLSVSSSKGLSSALGIILIMGNYMNGTGFRGGAYGFKIQSLTKLMDTKALDNKITLLHFLAGIIEDDFPELLDFLKDLKPVESACRVSYQELRIELNDLTEKMEEAKKELSLHLEQRENDSSLIEIDGSTNEESNSSLPLIKSSEDLQSSKLNAEDSNTDLTSLKSTSEFTKNQTEDLFIAKISEFIEINDPRLEFLINKMERMDKVYMECSGFFGENISTMEPDEFFGIFRTFTLSFEKALKDNLLEKKRKLTADKRRVQIEAAIENRKKSELKLGKGRKSIMSPDRSAPGSASNDGSSAHDLKEGSPEKGAMDDLLKSLRQGNILGRPSLGGTSDKPSQNTNNTVSNNTSASTNSNLLGTELRKPRRRDLNAIRNSTLRRSLHRTSISIKAMQMLKEIDNNSIIESITENPSLNRNNLISEPKNILKLNKAPIDTIEEESAEVTIEQSTHQSSDTYDNRYNDFKDNSNQTGSQTRDFKNYKNDIRNQSGNTSDFSISSSVGGDYESD</sequence>
<evidence type="ECO:0008006" key="8">
    <source>
        <dbReference type="Google" id="ProtNLM"/>
    </source>
</evidence>
<feature type="compositionally biased region" description="Basic and acidic residues" evidence="3">
    <location>
        <begin position="1503"/>
        <end position="1512"/>
    </location>
</feature>
<feature type="region of interest" description="Disordered" evidence="3">
    <location>
        <begin position="1147"/>
        <end position="1166"/>
    </location>
</feature>
<feature type="region of interest" description="Disordered" evidence="3">
    <location>
        <begin position="1299"/>
        <end position="1338"/>
    </location>
</feature>
<dbReference type="GO" id="GO:0003779">
    <property type="term" value="F:actin binding"/>
    <property type="evidence" value="ECO:0007669"/>
    <property type="project" value="InterPro"/>
</dbReference>
<protein>
    <recommendedName>
        <fullName evidence="8">FH2 domain-containing protein</fullName>
    </recommendedName>
</protein>
<gene>
    <name evidence="6" type="ORF">BB561_001399</name>
</gene>
<comment type="caution">
    <text evidence="6">The sequence shown here is derived from an EMBL/GenBank/DDBJ whole genome shotgun (WGS) entry which is preliminary data.</text>
</comment>
<feature type="coiled-coil region" evidence="2">
    <location>
        <begin position="517"/>
        <end position="605"/>
    </location>
</feature>
<dbReference type="STRING" id="133385.A0A2T9YUQ3"/>
<dbReference type="Proteomes" id="UP000245383">
    <property type="component" value="Unassembled WGS sequence"/>
</dbReference>
<feature type="compositionally biased region" description="Polar residues" evidence="3">
    <location>
        <begin position="1154"/>
        <end position="1164"/>
    </location>
</feature>
<feature type="compositionally biased region" description="Basic and acidic residues" evidence="3">
    <location>
        <begin position="1484"/>
        <end position="1493"/>
    </location>
</feature>
<evidence type="ECO:0000256" key="2">
    <source>
        <dbReference type="SAM" id="Coils"/>
    </source>
</evidence>
<proteinExistence type="inferred from homology"/>
<dbReference type="PANTHER" id="PTHR47102:SF2">
    <property type="entry name" value="PROTEIN BNI1"/>
    <property type="match status" value="1"/>
</dbReference>
<dbReference type="PROSITE" id="PS51444">
    <property type="entry name" value="FH2"/>
    <property type="match status" value="1"/>
</dbReference>
<feature type="compositionally biased region" description="Low complexity" evidence="3">
    <location>
        <begin position="28"/>
        <end position="37"/>
    </location>
</feature>
<dbReference type="SUPFAM" id="SSF48371">
    <property type="entry name" value="ARM repeat"/>
    <property type="match status" value="1"/>
</dbReference>
<dbReference type="Gene3D" id="1.20.58.2220">
    <property type="entry name" value="Formin, FH2 domain"/>
    <property type="match status" value="1"/>
</dbReference>
<dbReference type="GO" id="GO:0051017">
    <property type="term" value="P:actin filament bundle assembly"/>
    <property type="evidence" value="ECO:0007669"/>
    <property type="project" value="TreeGrafter"/>
</dbReference>